<evidence type="ECO:0000256" key="1">
    <source>
        <dbReference type="ARBA" id="ARBA00023015"/>
    </source>
</evidence>
<dbReference type="InterPro" id="IPR037923">
    <property type="entry name" value="HTH-like"/>
</dbReference>
<dbReference type="SMART" id="SM00342">
    <property type="entry name" value="HTH_ARAC"/>
    <property type="match status" value="1"/>
</dbReference>
<dbReference type="SUPFAM" id="SSF51215">
    <property type="entry name" value="Regulatory protein AraC"/>
    <property type="match status" value="1"/>
</dbReference>
<evidence type="ECO:0000313" key="5">
    <source>
        <dbReference type="EMBL" id="QCT02117.1"/>
    </source>
</evidence>
<dbReference type="Proteomes" id="UP000300879">
    <property type="component" value="Chromosome"/>
</dbReference>
<dbReference type="InterPro" id="IPR050204">
    <property type="entry name" value="AraC_XylS_family_regulators"/>
</dbReference>
<keyword evidence="1" id="KW-0805">Transcription regulation</keyword>
<dbReference type="SUPFAM" id="SSF46689">
    <property type="entry name" value="Homeodomain-like"/>
    <property type="match status" value="2"/>
</dbReference>
<keyword evidence="3" id="KW-0804">Transcription</keyword>
<protein>
    <submittedName>
        <fullName evidence="5">Transcriptional regulator, AraC family</fullName>
    </submittedName>
</protein>
<dbReference type="KEGG" id="palo:E6C60_1401"/>
<dbReference type="AlphaFoldDB" id="A0A4P8XHT6"/>
<keyword evidence="6" id="KW-1185">Reference proteome</keyword>
<dbReference type="Gene3D" id="2.60.120.280">
    <property type="entry name" value="Regulatory protein AraC"/>
    <property type="match status" value="1"/>
</dbReference>
<proteinExistence type="predicted"/>
<dbReference type="PANTHER" id="PTHR46796">
    <property type="entry name" value="HTH-TYPE TRANSCRIPTIONAL ACTIVATOR RHAS-RELATED"/>
    <property type="match status" value="1"/>
</dbReference>
<organism evidence="5 6">
    <name type="scientific">Paenibacillus algicola</name>
    <dbReference type="NCBI Taxonomy" id="2565926"/>
    <lineage>
        <taxon>Bacteria</taxon>
        <taxon>Bacillati</taxon>
        <taxon>Bacillota</taxon>
        <taxon>Bacilli</taxon>
        <taxon>Bacillales</taxon>
        <taxon>Paenibacillaceae</taxon>
        <taxon>Paenibacillus</taxon>
    </lineage>
</organism>
<reference evidence="5 6" key="1">
    <citation type="submission" date="2019-05" db="EMBL/GenBank/DDBJ databases">
        <authorList>
            <person name="Chen C."/>
        </authorList>
    </citation>
    <scope>NUCLEOTIDE SEQUENCE [LARGE SCALE GENOMIC DNA]</scope>
    <source>
        <strain evidence="5 6">HB172198</strain>
    </source>
</reference>
<dbReference type="OrthoDB" id="2611870at2"/>
<evidence type="ECO:0000313" key="6">
    <source>
        <dbReference type="Proteomes" id="UP000300879"/>
    </source>
</evidence>
<evidence type="ECO:0000259" key="4">
    <source>
        <dbReference type="PROSITE" id="PS01124"/>
    </source>
</evidence>
<keyword evidence="2" id="KW-0238">DNA-binding</keyword>
<dbReference type="InterPro" id="IPR018060">
    <property type="entry name" value="HTH_AraC"/>
</dbReference>
<dbReference type="Gene3D" id="1.10.10.60">
    <property type="entry name" value="Homeodomain-like"/>
    <property type="match status" value="1"/>
</dbReference>
<dbReference type="RefSeq" id="WP_138225189.1">
    <property type="nucleotide sequence ID" value="NZ_CP040396.1"/>
</dbReference>
<evidence type="ECO:0000256" key="2">
    <source>
        <dbReference type="ARBA" id="ARBA00023125"/>
    </source>
</evidence>
<dbReference type="PROSITE" id="PS01124">
    <property type="entry name" value="HTH_ARAC_FAMILY_2"/>
    <property type="match status" value="1"/>
</dbReference>
<feature type="domain" description="HTH araC/xylS-type" evidence="4">
    <location>
        <begin position="195"/>
        <end position="293"/>
    </location>
</feature>
<dbReference type="Pfam" id="PF02311">
    <property type="entry name" value="AraC_binding"/>
    <property type="match status" value="1"/>
</dbReference>
<dbReference type="InterPro" id="IPR003313">
    <property type="entry name" value="AraC-bd"/>
</dbReference>
<evidence type="ECO:0000256" key="3">
    <source>
        <dbReference type="ARBA" id="ARBA00023163"/>
    </source>
</evidence>
<name>A0A4P8XHT6_9BACL</name>
<sequence length="297" mass="33946">MNVKGPTLQHPKPAVRQMLQSDTEYRLELPYGTESLIYYIGINHKQNWHTAVHSHDHYELCYVVRGSSSYIIDNTLYRMDHGEFLITKPGEAHYGLAEEQSPFTLYYLGFKPSLLPALQRELIHLGPGRVAKDATGSMRALFEQLFTEMKEPQLLDREMAGALLQQLLIILLRLCRNPDPATGISQPGPLHPAVIQTLDYLHAEIRYDHSPEELATQFNISRSHLSREFRQAAGMPLASYIRLLCLDKARHELLHSTKPVTEIAEELCFSSIHTFSIFFKRFTGLSPSEFRRKQGST</sequence>
<gene>
    <name evidence="5" type="ORF">E6C60_1401</name>
</gene>
<dbReference type="Pfam" id="PF12833">
    <property type="entry name" value="HTH_18"/>
    <property type="match status" value="1"/>
</dbReference>
<dbReference type="EMBL" id="CP040396">
    <property type="protein sequence ID" value="QCT02117.1"/>
    <property type="molecule type" value="Genomic_DNA"/>
</dbReference>
<dbReference type="InterPro" id="IPR009057">
    <property type="entry name" value="Homeodomain-like_sf"/>
</dbReference>
<dbReference type="GO" id="GO:0043565">
    <property type="term" value="F:sequence-specific DNA binding"/>
    <property type="evidence" value="ECO:0007669"/>
    <property type="project" value="InterPro"/>
</dbReference>
<accession>A0A4P8XHT6</accession>
<dbReference type="GO" id="GO:0003700">
    <property type="term" value="F:DNA-binding transcription factor activity"/>
    <property type="evidence" value="ECO:0007669"/>
    <property type="project" value="InterPro"/>
</dbReference>